<dbReference type="InterPro" id="IPR024370">
    <property type="entry name" value="PBP_domain"/>
</dbReference>
<evidence type="ECO:0000256" key="1">
    <source>
        <dbReference type="ARBA" id="ARBA00008725"/>
    </source>
</evidence>
<keyword evidence="5" id="KW-0732">Signal</keyword>
<evidence type="ECO:0000256" key="2">
    <source>
        <dbReference type="ARBA" id="ARBA00022448"/>
    </source>
</evidence>
<evidence type="ECO:0000256" key="5">
    <source>
        <dbReference type="SAM" id="SignalP"/>
    </source>
</evidence>
<evidence type="ECO:0000256" key="4">
    <source>
        <dbReference type="PIRNR" id="PIRNR002756"/>
    </source>
</evidence>
<evidence type="ECO:0000313" key="7">
    <source>
        <dbReference type="EMBL" id="GAA1831216.1"/>
    </source>
</evidence>
<dbReference type="InterPro" id="IPR005673">
    <property type="entry name" value="ABC_phos-bd_PstS"/>
</dbReference>
<dbReference type="PROSITE" id="PS51257">
    <property type="entry name" value="PROKAR_LIPOPROTEIN"/>
    <property type="match status" value="1"/>
</dbReference>
<dbReference type="EMBL" id="BAAALT010000268">
    <property type="protein sequence ID" value="GAA1831216.1"/>
    <property type="molecule type" value="Genomic_DNA"/>
</dbReference>
<proteinExistence type="inferred from homology"/>
<keyword evidence="2 4" id="KW-0813">Transport</keyword>
<keyword evidence="8" id="KW-1185">Reference proteome</keyword>
<keyword evidence="3 4" id="KW-0592">Phosphate transport</keyword>
<evidence type="ECO:0000313" key="8">
    <source>
        <dbReference type="Proteomes" id="UP001500218"/>
    </source>
</evidence>
<dbReference type="PANTHER" id="PTHR42996">
    <property type="entry name" value="PHOSPHATE-BINDING PROTEIN PSTS"/>
    <property type="match status" value="1"/>
</dbReference>
<dbReference type="CDD" id="cd13565">
    <property type="entry name" value="PBP2_PstS"/>
    <property type="match status" value="1"/>
</dbReference>
<feature type="chain" id="PRO_5047160811" description="Phosphate-binding protein" evidence="5">
    <location>
        <begin position="22"/>
        <end position="370"/>
    </location>
</feature>
<reference evidence="7 8" key="1">
    <citation type="journal article" date="2019" name="Int. J. Syst. Evol. Microbiol.">
        <title>The Global Catalogue of Microorganisms (GCM) 10K type strain sequencing project: providing services to taxonomists for standard genome sequencing and annotation.</title>
        <authorList>
            <consortium name="The Broad Institute Genomics Platform"/>
            <consortium name="The Broad Institute Genome Sequencing Center for Infectious Disease"/>
            <person name="Wu L."/>
            <person name="Ma J."/>
        </authorList>
    </citation>
    <scope>NUCLEOTIDE SEQUENCE [LARGE SCALE GENOMIC DNA]</scope>
    <source>
        <strain evidence="7 8">JCM 13250</strain>
    </source>
</reference>
<dbReference type="RefSeq" id="WP_344139048.1">
    <property type="nucleotide sequence ID" value="NZ_BAAALT010000268.1"/>
</dbReference>
<dbReference type="Gene3D" id="3.40.190.10">
    <property type="entry name" value="Periplasmic binding protein-like II"/>
    <property type="match status" value="2"/>
</dbReference>
<dbReference type="SUPFAM" id="SSF53850">
    <property type="entry name" value="Periplasmic binding protein-like II"/>
    <property type="match status" value="1"/>
</dbReference>
<comment type="caution">
    <text evidence="7">The sequence shown here is derived from an EMBL/GenBank/DDBJ whole genome shotgun (WGS) entry which is preliminary data.</text>
</comment>
<feature type="domain" description="PBP" evidence="6">
    <location>
        <begin position="40"/>
        <end position="340"/>
    </location>
</feature>
<dbReference type="PANTHER" id="PTHR42996:SF1">
    <property type="entry name" value="PHOSPHATE-BINDING PROTEIN PSTS"/>
    <property type="match status" value="1"/>
</dbReference>
<evidence type="ECO:0000259" key="6">
    <source>
        <dbReference type="Pfam" id="PF12849"/>
    </source>
</evidence>
<protein>
    <recommendedName>
        <fullName evidence="4">Phosphate-binding protein</fullName>
    </recommendedName>
</protein>
<gene>
    <name evidence="7" type="primary">pstS</name>
    <name evidence="7" type="ORF">GCM10009682_57290</name>
</gene>
<evidence type="ECO:0000256" key="3">
    <source>
        <dbReference type="ARBA" id="ARBA00022592"/>
    </source>
</evidence>
<dbReference type="Pfam" id="PF12849">
    <property type="entry name" value="PBP_like_2"/>
    <property type="match status" value="1"/>
</dbReference>
<accession>A0ABN2MMM0</accession>
<organism evidence="7 8">
    <name type="scientific">Luedemannella flava</name>
    <dbReference type="NCBI Taxonomy" id="349316"/>
    <lineage>
        <taxon>Bacteria</taxon>
        <taxon>Bacillati</taxon>
        <taxon>Actinomycetota</taxon>
        <taxon>Actinomycetes</taxon>
        <taxon>Micromonosporales</taxon>
        <taxon>Micromonosporaceae</taxon>
        <taxon>Luedemannella</taxon>
    </lineage>
</organism>
<dbReference type="PIRSF" id="PIRSF002756">
    <property type="entry name" value="PstS"/>
    <property type="match status" value="1"/>
</dbReference>
<dbReference type="NCBIfam" id="TIGR00975">
    <property type="entry name" value="3a0107s03"/>
    <property type="match status" value="1"/>
</dbReference>
<sequence>MKLKRHGILAGALLTATLALAACGTDDNTGNGTNNSTASASASDCATGKLTAQGSTAQKNAMDQWIKDYAAKCSGASIDYQGTGSGAGIQAFIAGTADFAGSDSAMKDPEEQPKADTRCGAGNKAIHLPLVIGPIAIVYNIDGVTNLQLSPATVAKIFANKVTKWNDAAIAADNPGVTLPATAILPVHRADSSGTTDNFLKYLSKTAAADWTYGNAKEWPLKEGGQGEPKSDGVAGAVKANKGAIGYVEWSFAEVNGLAKVKVKNAAGEYTELTAESAGKTIESAQVAGTGDDLKLTVDYNTTAAGAYPIVLVTYEIVCGKGTPADKLALVKGFLGYAAGDGQATLTKLGYAPLPATVSAKVKTAVSNLS</sequence>
<feature type="signal peptide" evidence="5">
    <location>
        <begin position="1"/>
        <end position="21"/>
    </location>
</feature>
<dbReference type="Proteomes" id="UP001500218">
    <property type="component" value="Unassembled WGS sequence"/>
</dbReference>
<dbReference type="InterPro" id="IPR050962">
    <property type="entry name" value="Phosphate-bind_PstS"/>
</dbReference>
<name>A0ABN2MMM0_9ACTN</name>
<comment type="similarity">
    <text evidence="1 4">Belongs to the PstS family.</text>
</comment>